<dbReference type="InParanoid" id="A0A165I2R5"/>
<feature type="compositionally biased region" description="Low complexity" evidence="1">
    <location>
        <begin position="61"/>
        <end position="77"/>
    </location>
</feature>
<evidence type="ECO:0000313" key="3">
    <source>
        <dbReference type="Proteomes" id="UP000077266"/>
    </source>
</evidence>
<proteinExistence type="predicted"/>
<accession>A0A165I2R5</accession>
<protein>
    <submittedName>
        <fullName evidence="2">Uncharacterized protein</fullName>
    </submittedName>
</protein>
<evidence type="ECO:0000313" key="2">
    <source>
        <dbReference type="EMBL" id="KZV92812.1"/>
    </source>
</evidence>
<gene>
    <name evidence="2" type="ORF">EXIGLDRAFT_836167</name>
</gene>
<organism evidence="2 3">
    <name type="scientific">Exidia glandulosa HHB12029</name>
    <dbReference type="NCBI Taxonomy" id="1314781"/>
    <lineage>
        <taxon>Eukaryota</taxon>
        <taxon>Fungi</taxon>
        <taxon>Dikarya</taxon>
        <taxon>Basidiomycota</taxon>
        <taxon>Agaricomycotina</taxon>
        <taxon>Agaricomycetes</taxon>
        <taxon>Auriculariales</taxon>
        <taxon>Exidiaceae</taxon>
        <taxon>Exidia</taxon>
    </lineage>
</organism>
<sequence>MEVADSATSLEACGPTVTRKRPAQQRPKTRVQPLPKIKAKQKVSQTKPSTRPKTSAKKVPGTQTHVNGTTTTHGQQTKSHASGPSCPLPRKKVPTRPVATKSKIKGLLRRMIVFARGTTSSKPSTSKADKGKGKAKATIHDAEFIGFHGTNIKTAKLWAKQGWIMNPDSNAKKAGAKAGTSGADKELGEGLYISDALDEPHWYAKANGQMNGGSAVCAIFATSSTQWRNSINKLWLPDVWYSSLHTGNRPTNAAMEGKVREYSDRFDHLHASNTAHTVRFSLLNDRETPHRNQLAIPPAIARDFCAHCVPGSYDVTVQSFIGAPARVHTLNYRNMIEPWNIADASACAK</sequence>
<keyword evidence="3" id="KW-1185">Reference proteome</keyword>
<feature type="region of interest" description="Disordered" evidence="1">
    <location>
        <begin position="1"/>
        <end position="100"/>
    </location>
</feature>
<dbReference type="Proteomes" id="UP000077266">
    <property type="component" value="Unassembled WGS sequence"/>
</dbReference>
<dbReference type="EMBL" id="KV426001">
    <property type="protein sequence ID" value="KZV92812.1"/>
    <property type="molecule type" value="Genomic_DNA"/>
</dbReference>
<feature type="compositionally biased region" description="Polar residues" evidence="1">
    <location>
        <begin position="42"/>
        <end position="53"/>
    </location>
</feature>
<reference evidence="2 3" key="1">
    <citation type="journal article" date="2016" name="Mol. Biol. Evol.">
        <title>Comparative Genomics of Early-Diverging Mushroom-Forming Fungi Provides Insights into the Origins of Lignocellulose Decay Capabilities.</title>
        <authorList>
            <person name="Nagy L.G."/>
            <person name="Riley R."/>
            <person name="Tritt A."/>
            <person name="Adam C."/>
            <person name="Daum C."/>
            <person name="Floudas D."/>
            <person name="Sun H."/>
            <person name="Yadav J.S."/>
            <person name="Pangilinan J."/>
            <person name="Larsson K.H."/>
            <person name="Matsuura K."/>
            <person name="Barry K."/>
            <person name="Labutti K."/>
            <person name="Kuo R."/>
            <person name="Ohm R.A."/>
            <person name="Bhattacharya S.S."/>
            <person name="Shirouzu T."/>
            <person name="Yoshinaga Y."/>
            <person name="Martin F.M."/>
            <person name="Grigoriev I.V."/>
            <person name="Hibbett D.S."/>
        </authorList>
    </citation>
    <scope>NUCLEOTIDE SEQUENCE [LARGE SCALE GENOMIC DNA]</scope>
    <source>
        <strain evidence="2 3">HHB12029</strain>
    </source>
</reference>
<name>A0A165I2R5_EXIGL</name>
<evidence type="ECO:0000256" key="1">
    <source>
        <dbReference type="SAM" id="MobiDB-lite"/>
    </source>
</evidence>
<dbReference type="AlphaFoldDB" id="A0A165I2R5"/>
<feature type="compositionally biased region" description="Basic residues" evidence="1">
    <location>
        <begin position="18"/>
        <end position="29"/>
    </location>
</feature>